<dbReference type="Proteomes" id="UP000507222">
    <property type="component" value="Unassembled WGS sequence"/>
</dbReference>
<feature type="region of interest" description="Disordered" evidence="1">
    <location>
        <begin position="20"/>
        <end position="64"/>
    </location>
</feature>
<reference evidence="2 3" key="1">
    <citation type="submission" date="2020-05" db="EMBL/GenBank/DDBJ databases">
        <authorList>
            <person name="Campoy J."/>
            <person name="Schneeberger K."/>
            <person name="Spophaly S."/>
        </authorList>
    </citation>
    <scope>NUCLEOTIDE SEQUENCE [LARGE SCALE GENOMIC DNA]</scope>
    <source>
        <strain evidence="2">PruArmRojPasFocal</strain>
    </source>
</reference>
<gene>
    <name evidence="2" type="ORF">CURHAP_LOCUS39739</name>
</gene>
<evidence type="ECO:0000313" key="2">
    <source>
        <dbReference type="EMBL" id="CAB4284247.1"/>
    </source>
</evidence>
<dbReference type="EMBL" id="CAEKDK010000006">
    <property type="protein sequence ID" value="CAB4284247.1"/>
    <property type="molecule type" value="Genomic_DNA"/>
</dbReference>
<feature type="compositionally biased region" description="Polar residues" evidence="1">
    <location>
        <begin position="53"/>
        <end position="63"/>
    </location>
</feature>
<evidence type="ECO:0000313" key="3">
    <source>
        <dbReference type="Proteomes" id="UP000507222"/>
    </source>
</evidence>
<feature type="compositionally biased region" description="Basic residues" evidence="1">
    <location>
        <begin position="30"/>
        <end position="39"/>
    </location>
</feature>
<dbReference type="AlphaFoldDB" id="A0A6J5V8V7"/>
<name>A0A6J5V8V7_PRUAR</name>
<sequence>MYYWLSTLKRRRFSPLSLLRQAHPESPPPGHRHLQHHHQIPGPPTSPPSTTSYAASQTRVASQETREDKACRFISWQKRPTDQGCRRACGTGRRLLRRLTRTTVRPYGSRRKAVVNEEEYVEFNEEFTKAKNLVSSEQEVIVEQVS</sequence>
<evidence type="ECO:0000256" key="1">
    <source>
        <dbReference type="SAM" id="MobiDB-lite"/>
    </source>
</evidence>
<proteinExistence type="predicted"/>
<protein>
    <submittedName>
        <fullName evidence="2">Uncharacterized protein</fullName>
    </submittedName>
</protein>
<accession>A0A6J5V8V7</accession>
<organism evidence="2 3">
    <name type="scientific">Prunus armeniaca</name>
    <name type="common">Apricot</name>
    <name type="synonym">Armeniaca vulgaris</name>
    <dbReference type="NCBI Taxonomy" id="36596"/>
    <lineage>
        <taxon>Eukaryota</taxon>
        <taxon>Viridiplantae</taxon>
        <taxon>Streptophyta</taxon>
        <taxon>Embryophyta</taxon>
        <taxon>Tracheophyta</taxon>
        <taxon>Spermatophyta</taxon>
        <taxon>Magnoliopsida</taxon>
        <taxon>eudicotyledons</taxon>
        <taxon>Gunneridae</taxon>
        <taxon>Pentapetalae</taxon>
        <taxon>rosids</taxon>
        <taxon>fabids</taxon>
        <taxon>Rosales</taxon>
        <taxon>Rosaceae</taxon>
        <taxon>Amygdaloideae</taxon>
        <taxon>Amygdaleae</taxon>
        <taxon>Prunus</taxon>
    </lineage>
</organism>